<dbReference type="InterPro" id="IPR046475">
    <property type="entry name" value="DUF6796"/>
</dbReference>
<reference evidence="2 3" key="1">
    <citation type="submission" date="2019-03" db="EMBL/GenBank/DDBJ databases">
        <title>Genomic Encyclopedia of Type Strains, Phase IV (KMG-IV): sequencing the most valuable type-strain genomes for metagenomic binning, comparative biology and taxonomic classification.</title>
        <authorList>
            <person name="Goeker M."/>
        </authorList>
    </citation>
    <scope>NUCLEOTIDE SEQUENCE [LARGE SCALE GENOMIC DNA]</scope>
    <source>
        <strain evidence="2 3">DSM 100556</strain>
    </source>
</reference>
<dbReference type="AlphaFoldDB" id="A0A4R1R6N7"/>
<evidence type="ECO:0000313" key="3">
    <source>
        <dbReference type="Proteomes" id="UP000295718"/>
    </source>
</evidence>
<feature type="transmembrane region" description="Helical" evidence="1">
    <location>
        <begin position="177"/>
        <end position="198"/>
    </location>
</feature>
<proteinExistence type="predicted"/>
<dbReference type="RefSeq" id="WP_031391109.1">
    <property type="nucleotide sequence ID" value="NZ_JPNB01000002.1"/>
</dbReference>
<dbReference type="EMBL" id="SLUO01000001">
    <property type="protein sequence ID" value="TCL61244.1"/>
    <property type="molecule type" value="Genomic_DNA"/>
</dbReference>
<keyword evidence="3" id="KW-1185">Reference proteome</keyword>
<gene>
    <name evidence="2" type="ORF">EDD76_101342</name>
</gene>
<keyword evidence="1" id="KW-0812">Transmembrane</keyword>
<name>A0A4R1R6N7_9FIRM</name>
<organism evidence="2 3">
    <name type="scientific">Kineothrix alysoides</name>
    <dbReference type="NCBI Taxonomy" id="1469948"/>
    <lineage>
        <taxon>Bacteria</taxon>
        <taxon>Bacillati</taxon>
        <taxon>Bacillota</taxon>
        <taxon>Clostridia</taxon>
        <taxon>Lachnospirales</taxon>
        <taxon>Lachnospiraceae</taxon>
        <taxon>Kineothrix</taxon>
    </lineage>
</organism>
<evidence type="ECO:0000256" key="1">
    <source>
        <dbReference type="SAM" id="Phobius"/>
    </source>
</evidence>
<feature type="transmembrane region" description="Helical" evidence="1">
    <location>
        <begin position="63"/>
        <end position="83"/>
    </location>
</feature>
<dbReference type="Pfam" id="PF20599">
    <property type="entry name" value="DUF6796"/>
    <property type="match status" value="1"/>
</dbReference>
<dbReference type="OrthoDB" id="2234586at2"/>
<keyword evidence="1" id="KW-0472">Membrane</keyword>
<comment type="caution">
    <text evidence="2">The sequence shown here is derived from an EMBL/GenBank/DDBJ whole genome shotgun (WGS) entry which is preliminary data.</text>
</comment>
<sequence>MDWILVSLIAGLISAICWLIGDIFLVGFDLEEEKYNEFLKNTNIKNKKTTILMLSGSVPRLRFGALIANFSIPLMVTSVFALYKLASPSLWTAAAVALLGLGFSISPVAHVAFYYVGTLSKGLYKDYREGRPMSKSCEELVNEYVRFMDITWWAAIGITALGWILYTSLILLGKTSFSPLFGLLTPLIVSPMAGLLSAKFKLGRPYLNGAGFNVGLTAFFLSALIWYV</sequence>
<feature type="transmembrane region" description="Helical" evidence="1">
    <location>
        <begin position="89"/>
        <end position="116"/>
    </location>
</feature>
<evidence type="ECO:0000313" key="2">
    <source>
        <dbReference type="EMBL" id="TCL61244.1"/>
    </source>
</evidence>
<keyword evidence="1" id="KW-1133">Transmembrane helix</keyword>
<accession>A0A4R1R6N7</accession>
<dbReference type="Proteomes" id="UP000295718">
    <property type="component" value="Unassembled WGS sequence"/>
</dbReference>
<feature type="transmembrane region" description="Helical" evidence="1">
    <location>
        <begin position="150"/>
        <end position="171"/>
    </location>
</feature>
<feature type="transmembrane region" description="Helical" evidence="1">
    <location>
        <begin position="6"/>
        <end position="28"/>
    </location>
</feature>
<dbReference type="STRING" id="1469948.GCA_000732725_02428"/>
<protein>
    <submittedName>
        <fullName evidence="2">Uncharacterized protein</fullName>
    </submittedName>
</protein>
<feature type="transmembrane region" description="Helical" evidence="1">
    <location>
        <begin position="210"/>
        <end position="227"/>
    </location>
</feature>